<protein>
    <submittedName>
        <fullName evidence="2">Uncharacterized protein</fullName>
    </submittedName>
</protein>
<comment type="caution">
    <text evidence="2">The sequence shown here is derived from an EMBL/GenBank/DDBJ whole genome shotgun (WGS) entry which is preliminary data.</text>
</comment>
<organism evidence="2 3">
    <name type="scientific">Suillus fuscotomentosus</name>
    <dbReference type="NCBI Taxonomy" id="1912939"/>
    <lineage>
        <taxon>Eukaryota</taxon>
        <taxon>Fungi</taxon>
        <taxon>Dikarya</taxon>
        <taxon>Basidiomycota</taxon>
        <taxon>Agaricomycotina</taxon>
        <taxon>Agaricomycetes</taxon>
        <taxon>Agaricomycetidae</taxon>
        <taxon>Boletales</taxon>
        <taxon>Suillineae</taxon>
        <taxon>Suillaceae</taxon>
        <taxon>Suillus</taxon>
    </lineage>
</organism>
<dbReference type="GO" id="GO:0003677">
    <property type="term" value="F:DNA binding"/>
    <property type="evidence" value="ECO:0007669"/>
    <property type="project" value="UniProtKB-KW"/>
</dbReference>
<dbReference type="RefSeq" id="XP_041217428.1">
    <property type="nucleotide sequence ID" value="XM_041376174.1"/>
</dbReference>
<evidence type="ECO:0000313" key="2">
    <source>
        <dbReference type="EMBL" id="KAG1889109.1"/>
    </source>
</evidence>
<gene>
    <name evidence="2" type="ORF">F5891DRAFT_965527</name>
</gene>
<dbReference type="AlphaFoldDB" id="A0AAD4HCT9"/>
<sequence length="207" mass="22455">MGEALPLFDDDLNCILTVVGHSLASGTREAYGSGLLVYHVFCDARGVPENQRGLVSSLLLLSFIATCMGMYSGKTLENYLYGVRAWHVLHGLAWLGGSEEIMSALEGASCLAPPHSKRPKCHPFTLAIILRLRSALDLTVPLDVAVYACLVTSFFTLARLGELTVRSLSAFDPSLYTTVSDVCFTEDCHSLKVTIIRLPRSKMSPSG</sequence>
<dbReference type="Proteomes" id="UP001195769">
    <property type="component" value="Unassembled WGS sequence"/>
</dbReference>
<accession>A0AAD4HCT9</accession>
<name>A0AAD4HCT9_9AGAM</name>
<evidence type="ECO:0000313" key="3">
    <source>
        <dbReference type="Proteomes" id="UP001195769"/>
    </source>
</evidence>
<dbReference type="SUPFAM" id="SSF47823">
    <property type="entry name" value="lambda integrase-like, N-terminal domain"/>
    <property type="match status" value="1"/>
</dbReference>
<reference evidence="2" key="1">
    <citation type="journal article" date="2020" name="New Phytol.">
        <title>Comparative genomics reveals dynamic genome evolution in host specialist ectomycorrhizal fungi.</title>
        <authorList>
            <person name="Lofgren L.A."/>
            <person name="Nguyen N.H."/>
            <person name="Vilgalys R."/>
            <person name="Ruytinx J."/>
            <person name="Liao H.L."/>
            <person name="Branco S."/>
            <person name="Kuo A."/>
            <person name="LaButti K."/>
            <person name="Lipzen A."/>
            <person name="Andreopoulos W."/>
            <person name="Pangilinan J."/>
            <person name="Riley R."/>
            <person name="Hundley H."/>
            <person name="Na H."/>
            <person name="Barry K."/>
            <person name="Grigoriev I.V."/>
            <person name="Stajich J.E."/>
            <person name="Kennedy P.G."/>
        </authorList>
    </citation>
    <scope>NUCLEOTIDE SEQUENCE</scope>
    <source>
        <strain evidence="2">FC203</strain>
    </source>
</reference>
<dbReference type="GeneID" id="64670472"/>
<dbReference type="Gene3D" id="1.10.150.130">
    <property type="match status" value="1"/>
</dbReference>
<keyword evidence="1" id="KW-0238">DNA-binding</keyword>
<keyword evidence="3" id="KW-1185">Reference proteome</keyword>
<evidence type="ECO:0000256" key="1">
    <source>
        <dbReference type="ARBA" id="ARBA00023125"/>
    </source>
</evidence>
<dbReference type="EMBL" id="JABBWK010000160">
    <property type="protein sequence ID" value="KAG1889109.1"/>
    <property type="molecule type" value="Genomic_DNA"/>
</dbReference>
<dbReference type="InterPro" id="IPR010998">
    <property type="entry name" value="Integrase_recombinase_N"/>
</dbReference>
<proteinExistence type="predicted"/>